<dbReference type="AlphaFoldDB" id="A0AAV2FUN7"/>
<evidence type="ECO:0000313" key="2">
    <source>
        <dbReference type="Proteomes" id="UP001497516"/>
    </source>
</evidence>
<dbReference type="Proteomes" id="UP001497516">
    <property type="component" value="Chromosome 7"/>
</dbReference>
<gene>
    <name evidence="1" type="ORF">LTRI10_LOCUS42091</name>
</gene>
<organism evidence="1 2">
    <name type="scientific">Linum trigynum</name>
    <dbReference type="NCBI Taxonomy" id="586398"/>
    <lineage>
        <taxon>Eukaryota</taxon>
        <taxon>Viridiplantae</taxon>
        <taxon>Streptophyta</taxon>
        <taxon>Embryophyta</taxon>
        <taxon>Tracheophyta</taxon>
        <taxon>Spermatophyta</taxon>
        <taxon>Magnoliopsida</taxon>
        <taxon>eudicotyledons</taxon>
        <taxon>Gunneridae</taxon>
        <taxon>Pentapetalae</taxon>
        <taxon>rosids</taxon>
        <taxon>fabids</taxon>
        <taxon>Malpighiales</taxon>
        <taxon>Linaceae</taxon>
        <taxon>Linum</taxon>
    </lineage>
</organism>
<proteinExistence type="predicted"/>
<dbReference type="EMBL" id="OZ034820">
    <property type="protein sequence ID" value="CAL1402061.1"/>
    <property type="molecule type" value="Genomic_DNA"/>
</dbReference>
<reference evidence="1 2" key="1">
    <citation type="submission" date="2024-04" db="EMBL/GenBank/DDBJ databases">
        <authorList>
            <person name="Fracassetti M."/>
        </authorList>
    </citation>
    <scope>NUCLEOTIDE SEQUENCE [LARGE SCALE GENOMIC DNA]</scope>
</reference>
<keyword evidence="2" id="KW-1185">Reference proteome</keyword>
<protein>
    <submittedName>
        <fullName evidence="1">Uncharacterized protein</fullName>
    </submittedName>
</protein>
<accession>A0AAV2FUN7</accession>
<name>A0AAV2FUN7_9ROSI</name>
<evidence type="ECO:0000313" key="1">
    <source>
        <dbReference type="EMBL" id="CAL1402061.1"/>
    </source>
</evidence>
<sequence>MEGLPQTTEKQKMAQRAKLKNWRRVTIFPIPSPSLVFPSENVTPLNLTLQTREGDLRTGSRLILLQLYLHRDLFIEGHRACCSWRDYLRKKMTD</sequence>